<accession>A0ABX8B875</accession>
<evidence type="ECO:0000256" key="1">
    <source>
        <dbReference type="ARBA" id="ARBA00022729"/>
    </source>
</evidence>
<proteinExistence type="predicted"/>
<dbReference type="Proteomes" id="UP000676506">
    <property type="component" value="Chromosome 1"/>
</dbReference>
<dbReference type="InterPro" id="IPR027385">
    <property type="entry name" value="Beta-barrel_OMP"/>
</dbReference>
<evidence type="ECO:0000256" key="2">
    <source>
        <dbReference type="SAM" id="SignalP"/>
    </source>
</evidence>
<dbReference type="RefSeq" id="WP_211429037.1">
    <property type="nucleotide sequence ID" value="NZ_CP072648.1"/>
</dbReference>
<dbReference type="Pfam" id="PF13505">
    <property type="entry name" value="OMP_b-brl"/>
    <property type="match status" value="1"/>
</dbReference>
<feature type="chain" id="PRO_5046484501" evidence="2">
    <location>
        <begin position="21"/>
        <end position="200"/>
    </location>
</feature>
<dbReference type="SUPFAM" id="SSF56925">
    <property type="entry name" value="OMPA-like"/>
    <property type="match status" value="1"/>
</dbReference>
<organism evidence="4 5">
    <name type="scientific">Chloracidobacterium validum</name>
    <dbReference type="NCBI Taxonomy" id="2821543"/>
    <lineage>
        <taxon>Bacteria</taxon>
        <taxon>Pseudomonadati</taxon>
        <taxon>Acidobacteriota</taxon>
        <taxon>Terriglobia</taxon>
        <taxon>Terriglobales</taxon>
        <taxon>Acidobacteriaceae</taxon>
        <taxon>Chloracidobacterium</taxon>
    </lineage>
</organism>
<evidence type="ECO:0000313" key="4">
    <source>
        <dbReference type="EMBL" id="QUW03146.1"/>
    </source>
</evidence>
<feature type="signal peptide" evidence="2">
    <location>
        <begin position="1"/>
        <end position="20"/>
    </location>
</feature>
<keyword evidence="1 2" id="KW-0732">Signal</keyword>
<evidence type="ECO:0000313" key="5">
    <source>
        <dbReference type="Proteomes" id="UP000676506"/>
    </source>
</evidence>
<name>A0ABX8B875_9BACT</name>
<dbReference type="InterPro" id="IPR011250">
    <property type="entry name" value="OMP/PagP_B-barrel"/>
</dbReference>
<sequence>MKKLIWLAFAAFCFSAVSYAQSTPSGRADVYGTYTFQNNRSNGDSLNANGFSVGTNLWLTKSFGINGEYTFGTGNRDASLTVGTPPTTVTADLRARYNTFVAGPVYRFNPDGRVEPFVRALFGATRVSTRFSTNVPAVPRIEDDATSFTFIGGGGLDVNLTQSKRVAFRLVSVDYQFIRDNRIADSQNGVRVSTGLIIRF</sequence>
<evidence type="ECO:0000259" key="3">
    <source>
        <dbReference type="Pfam" id="PF13505"/>
    </source>
</evidence>
<gene>
    <name evidence="4" type="ORF">J8C06_01490</name>
</gene>
<keyword evidence="5" id="KW-1185">Reference proteome</keyword>
<reference evidence="4 5" key="1">
    <citation type="submission" date="2021-03" db="EMBL/GenBank/DDBJ databases">
        <title>Genomic and phenotypic characterization of Chloracidobacterium isolates provides evidence for multiple species.</title>
        <authorList>
            <person name="Saini M.K."/>
            <person name="Costas A.M.G."/>
            <person name="Tank M."/>
            <person name="Bryant D.A."/>
        </authorList>
    </citation>
    <scope>NUCLEOTIDE SEQUENCE [LARGE SCALE GENOMIC DNA]</scope>
    <source>
        <strain evidence="4 5">BV2-C</strain>
    </source>
</reference>
<dbReference type="Gene3D" id="2.40.160.20">
    <property type="match status" value="1"/>
</dbReference>
<feature type="domain" description="Outer membrane protein beta-barrel" evidence="3">
    <location>
        <begin position="9"/>
        <end position="177"/>
    </location>
</feature>
<dbReference type="EMBL" id="CP072648">
    <property type="protein sequence ID" value="QUW03146.1"/>
    <property type="molecule type" value="Genomic_DNA"/>
</dbReference>
<protein>
    <submittedName>
        <fullName evidence="4">Outer membrane beta-barrel protein</fullName>
    </submittedName>
</protein>